<proteinExistence type="predicted"/>
<protein>
    <submittedName>
        <fullName evidence="2">Fimbrial protein FimH</fullName>
    </submittedName>
</protein>
<organism evidence="2 3">
    <name type="scientific">Leptospira yasudae</name>
    <dbReference type="NCBI Taxonomy" id="2202201"/>
    <lineage>
        <taxon>Bacteria</taxon>
        <taxon>Pseudomonadati</taxon>
        <taxon>Spirochaetota</taxon>
        <taxon>Spirochaetia</taxon>
        <taxon>Leptospirales</taxon>
        <taxon>Leptospiraceae</taxon>
        <taxon>Leptospira</taxon>
    </lineage>
</organism>
<evidence type="ECO:0000313" key="2">
    <source>
        <dbReference type="EMBL" id="RHX77881.1"/>
    </source>
</evidence>
<gene>
    <name evidence="2" type="ORF">DLM77_18875</name>
</gene>
<dbReference type="PANTHER" id="PTHR35812">
    <property type="entry name" value="LIPOPROTEIN"/>
    <property type="match status" value="1"/>
</dbReference>
<dbReference type="Proteomes" id="UP000285569">
    <property type="component" value="Unassembled WGS sequence"/>
</dbReference>
<dbReference type="InterPro" id="IPR011460">
    <property type="entry name" value="Lcl_C"/>
</dbReference>
<keyword evidence="3" id="KW-1185">Reference proteome</keyword>
<sequence length="389" mass="41436">MRFILFFILLIPYLFCVKAPDKVDPPYSILQYLKDQNSTASQDTEQNAVDACGQPTGPFSPGLLFDTGLTTCWAGTFAILCTNTGQDGEYNNIPNARTFSGPTQHCQYPADYTTLDTLHGLTWKTCAQGQSGPTCAVGGPISISWDDATAGLPGSCADLNVQNGGVGYAGKTNWRIPNIREIASLIHYGNAPHIDTARFPNTFSGNHYLSVTNNALGAGSAWVVNIALPTVGAFTIAKNLPVNLRCVSGDPLPALALTDNGDQTVTDPNTGLLWAQCQDGTSGLACALGGANLLDWNQALNACNVMNFAARNDWRLPNVNELQSIINFNQGFAPVVPNIIFPGIAAGLFWTSTTFDNNKDRAHIVDLGSGQIATNDKASTLNVLCVTTQ</sequence>
<dbReference type="RefSeq" id="WP_118957594.1">
    <property type="nucleotide sequence ID" value="NZ_QHCR01000010.1"/>
</dbReference>
<feature type="domain" description="Lcl C-terminal" evidence="1">
    <location>
        <begin position="113"/>
        <end position="247"/>
    </location>
</feature>
<name>A0ABX9LYG9_9LEPT</name>
<dbReference type="EMBL" id="QHCR01000010">
    <property type="protein sequence ID" value="RHX77881.1"/>
    <property type="molecule type" value="Genomic_DNA"/>
</dbReference>
<evidence type="ECO:0000313" key="3">
    <source>
        <dbReference type="Proteomes" id="UP000285569"/>
    </source>
</evidence>
<comment type="caution">
    <text evidence="2">The sequence shown here is derived from an EMBL/GenBank/DDBJ whole genome shotgun (WGS) entry which is preliminary data.</text>
</comment>
<accession>A0ABX9LYG9</accession>
<dbReference type="Pfam" id="PF07603">
    <property type="entry name" value="Lcl_C"/>
    <property type="match status" value="2"/>
</dbReference>
<reference evidence="3" key="1">
    <citation type="submission" date="2018-05" db="EMBL/GenBank/DDBJ databases">
        <title>Leptospira yasudae sp. nov. and Leptospira stimsonii sp. nov., two pathogenic species of the genus Leptospira isolated from environmental sources.</title>
        <authorList>
            <person name="Casanovas-Massana A."/>
            <person name="Hamond C."/>
            <person name="Santos L.A."/>
            <person name="Hacker K.P."/>
            <person name="Balassiano I."/>
            <person name="Medeiros M.A."/>
            <person name="Reis M.G."/>
            <person name="Ko A.I."/>
            <person name="Wunder E.A."/>
        </authorList>
    </citation>
    <scope>NUCLEOTIDE SEQUENCE [LARGE SCALE GENOMIC DNA]</scope>
    <source>
        <strain evidence="3">B21</strain>
    </source>
</reference>
<evidence type="ECO:0000259" key="1">
    <source>
        <dbReference type="Pfam" id="PF07603"/>
    </source>
</evidence>
<feature type="domain" description="Lcl C-terminal" evidence="1">
    <location>
        <begin position="263"/>
        <end position="386"/>
    </location>
</feature>
<dbReference type="PANTHER" id="PTHR35812:SF1">
    <property type="entry name" value="LIPOPROTEIN"/>
    <property type="match status" value="1"/>
</dbReference>
<reference evidence="2 3" key="2">
    <citation type="journal article" date="2020" name="Int. J. Syst. Evol. Microbiol.">
        <title>Leptospira yasudae sp. nov. and Leptospira stimsonii sp. nov., two new species of the pathogenic group isolated from environmental sources.</title>
        <authorList>
            <person name="Casanovas-Massana A."/>
            <person name="Hamond C."/>
            <person name="Santos L.A."/>
            <person name="de Oliveira D."/>
            <person name="Hacker K.P."/>
            <person name="Balassiano I."/>
            <person name="Costa F."/>
            <person name="Medeiros M.A."/>
            <person name="Reis M.G."/>
            <person name="Ko A.I."/>
            <person name="Wunder E.A."/>
        </authorList>
    </citation>
    <scope>NUCLEOTIDE SEQUENCE [LARGE SCALE GENOMIC DNA]</scope>
    <source>
        <strain evidence="2 3">B21</strain>
    </source>
</reference>